<feature type="region of interest" description="Disordered" evidence="1">
    <location>
        <begin position="24"/>
        <end position="47"/>
    </location>
</feature>
<proteinExistence type="predicted"/>
<evidence type="ECO:0000256" key="1">
    <source>
        <dbReference type="SAM" id="MobiDB-lite"/>
    </source>
</evidence>
<gene>
    <name evidence="2" type="ORF">METZ01_LOCUS112670</name>
</gene>
<reference evidence="2" key="1">
    <citation type="submission" date="2018-05" db="EMBL/GenBank/DDBJ databases">
        <authorList>
            <person name="Lanie J.A."/>
            <person name="Ng W.-L."/>
            <person name="Kazmierczak K.M."/>
            <person name="Andrzejewski T.M."/>
            <person name="Davidsen T.M."/>
            <person name="Wayne K.J."/>
            <person name="Tettelin H."/>
            <person name="Glass J.I."/>
            <person name="Rusch D."/>
            <person name="Podicherti R."/>
            <person name="Tsui H.-C.T."/>
            <person name="Winkler M.E."/>
        </authorList>
    </citation>
    <scope>NUCLEOTIDE SEQUENCE</scope>
</reference>
<protein>
    <recommendedName>
        <fullName evidence="3">Alginate export domain-containing protein</fullName>
    </recommendedName>
</protein>
<evidence type="ECO:0008006" key="3">
    <source>
        <dbReference type="Google" id="ProtNLM"/>
    </source>
</evidence>
<evidence type="ECO:0000313" key="2">
    <source>
        <dbReference type="EMBL" id="SVA59816.1"/>
    </source>
</evidence>
<sequence>MSFGVCILFALTLVTPAYAADKPSEMSPQAKPVEHDPKVFSPDPSYEEKKYDAPGQIDIYGGKSRFDEVRPILELGRPIYLEGPFEKGINILGRKNPIYPGFHVSGDWRTAVGYNENGAVETGLVATRLNLDLDLRLTSTERIHATMTPLNQGGNFTQKEFFGDDRDSDFELRKNLNLDALFFEGDVGTITQGLSDSYNLIDLPFSFGLMPLLFQNGVWFEDAFTGGAFAIPAMSSPKLGISNMDITVFGGFDKVTTPAVLDDAGALADHSLSIYGATTYLEANEGYWEAGIGRLDGEDDFDELSYNSATLAFTKRYGRRLSNSLRTIYTFGQDRNNAQQTADGWMFIAENSLVTSLPSTLVPYANFWLGLDRPQPLADGTGLLKNTGITFDTNALTGLPKLDDTGHDTWGGAIGIEYLFNLDQQIVFEVSALQILGDANELGRAAVDDQYGLGFRWQLPISRSWILRADAMYGALKGADDIAGASVEMRYKF</sequence>
<organism evidence="2">
    <name type="scientific">marine metagenome</name>
    <dbReference type="NCBI Taxonomy" id="408172"/>
    <lineage>
        <taxon>unclassified sequences</taxon>
        <taxon>metagenomes</taxon>
        <taxon>ecological metagenomes</taxon>
    </lineage>
</organism>
<dbReference type="EMBL" id="UINC01013938">
    <property type="protein sequence ID" value="SVA59816.1"/>
    <property type="molecule type" value="Genomic_DNA"/>
</dbReference>
<name>A0A381X4X7_9ZZZZ</name>
<dbReference type="AlphaFoldDB" id="A0A381X4X7"/>
<accession>A0A381X4X7</accession>